<dbReference type="Gene3D" id="1.25.40.10">
    <property type="entry name" value="Tetratricopeptide repeat domain"/>
    <property type="match status" value="1"/>
</dbReference>
<name>A0A1J0R077_CROAT</name>
<sequence length="477" mass="53490">MPDFIYLLSSPLASDVDHQNADWISVHAKICRLLIPLRAAPPFYTSEKERKLGEEQKRNREGHGNFKTITKRTAIFLAEVTFETAQNFLLEGHHEDAIPAALHSLKFSISIYGPDSAELVPAYLALAETSLGLGHLSQGEEYLSQAQWIVLKNPHCSYNIQSKLHRNLGLLYAARGNFDDSLYHLANDVYFACCAFGTTSNVAISGGYFHMANIFSRQNKMDIVDSLYAEVVNLWHDHFSHFVGIQYQKLITPAEVDLLSVEDGKEEDVLDEKQRAEAMEMLNSILHFREQSLRPQPEKEAKLLHALAMFHFLIHDLAKVLWRIGGPPLLCGNPLDIGHRHSVTPSPPFLQTGHTQEHEEKVSGRICDEVSTDGQGSAHPRPRRVALPLGETDQIQRRAKEIAARSPLERRCLRATTRPGHLLPGWTRCRRSTRVVLTTTGGSAGHPSLPPLKLGQKEGDTKNFVPTGNNFLLTFRK</sequence>
<feature type="region of interest" description="Disordered" evidence="1">
    <location>
        <begin position="439"/>
        <end position="465"/>
    </location>
</feature>
<organism evidence="2">
    <name type="scientific">Crotalus atrox</name>
    <name type="common">Western diamondback rattlesnake</name>
    <dbReference type="NCBI Taxonomy" id="8730"/>
    <lineage>
        <taxon>Eukaryota</taxon>
        <taxon>Metazoa</taxon>
        <taxon>Chordata</taxon>
        <taxon>Craniata</taxon>
        <taxon>Vertebrata</taxon>
        <taxon>Euteleostomi</taxon>
        <taxon>Lepidosauria</taxon>
        <taxon>Squamata</taxon>
        <taxon>Bifurcata</taxon>
        <taxon>Unidentata</taxon>
        <taxon>Episquamata</taxon>
        <taxon>Toxicofera</taxon>
        <taxon>Serpentes</taxon>
        <taxon>Colubroidea</taxon>
        <taxon>Viperidae</taxon>
        <taxon>Crotalinae</taxon>
        <taxon>Crotalus</taxon>
    </lineage>
</organism>
<dbReference type="SUPFAM" id="SSF48452">
    <property type="entry name" value="TPR-like"/>
    <property type="match status" value="1"/>
</dbReference>
<dbReference type="InterPro" id="IPR053248">
    <property type="entry name" value="Zinc_finger_MYND_domain"/>
</dbReference>
<dbReference type="PANTHER" id="PTHR46533">
    <property type="entry name" value="ZINC FINGER MYND DOMAIN-CONTAINING PROTEIN 12"/>
    <property type="match status" value="1"/>
</dbReference>
<dbReference type="AlphaFoldDB" id="A0A1J0R077"/>
<dbReference type="InterPro" id="IPR011990">
    <property type="entry name" value="TPR-like_helical_dom_sf"/>
</dbReference>
<dbReference type="EMBL" id="KX211995">
    <property type="protein sequence ID" value="APD70904.1"/>
    <property type="molecule type" value="Genomic_DNA"/>
</dbReference>
<accession>A0A1J0R077</accession>
<reference evidence="2" key="1">
    <citation type="journal article" date="2016" name="Curr. Biol.">
        <title>The Deep Origin and Recent Loss of Venom Toxin Genes in Rattlesnakes.</title>
        <authorList>
            <person name="Dowell N.L."/>
            <person name="Giorgianni M.W."/>
            <person name="Kassner V.A."/>
            <person name="Selegue J.E."/>
            <person name="Sanchez E.E."/>
            <person name="Carroll S.B."/>
        </authorList>
    </citation>
    <scope>NUCLEOTIDE SEQUENCE</scope>
</reference>
<gene>
    <name evidence="2" type="primary">ZNMYND12</name>
</gene>
<evidence type="ECO:0000256" key="1">
    <source>
        <dbReference type="SAM" id="MobiDB-lite"/>
    </source>
</evidence>
<protein>
    <submittedName>
        <fullName evidence="2">Zinc finger, MYND-type containing 12</fullName>
    </submittedName>
</protein>
<evidence type="ECO:0000313" key="2">
    <source>
        <dbReference type="EMBL" id="APD70904.1"/>
    </source>
</evidence>
<dbReference type="PANTHER" id="PTHR46533:SF1">
    <property type="entry name" value="ZINC FINGER MYND DOMAIN-CONTAINING PROTEIN 12"/>
    <property type="match status" value="1"/>
</dbReference>
<proteinExistence type="predicted"/>